<evidence type="ECO:0000313" key="1">
    <source>
        <dbReference type="EMBL" id="CAL1686935.1"/>
    </source>
</evidence>
<gene>
    <name evidence="1" type="ORF">LPLAT_LOCUS12232</name>
</gene>
<accession>A0AAV2P5N5</accession>
<dbReference type="Proteomes" id="UP001497644">
    <property type="component" value="Chromosome 7"/>
</dbReference>
<organism evidence="1 2">
    <name type="scientific">Lasius platythorax</name>
    <dbReference type="NCBI Taxonomy" id="488582"/>
    <lineage>
        <taxon>Eukaryota</taxon>
        <taxon>Metazoa</taxon>
        <taxon>Ecdysozoa</taxon>
        <taxon>Arthropoda</taxon>
        <taxon>Hexapoda</taxon>
        <taxon>Insecta</taxon>
        <taxon>Pterygota</taxon>
        <taxon>Neoptera</taxon>
        <taxon>Endopterygota</taxon>
        <taxon>Hymenoptera</taxon>
        <taxon>Apocrita</taxon>
        <taxon>Aculeata</taxon>
        <taxon>Formicoidea</taxon>
        <taxon>Formicidae</taxon>
        <taxon>Formicinae</taxon>
        <taxon>Lasius</taxon>
        <taxon>Lasius</taxon>
    </lineage>
</organism>
<proteinExistence type="predicted"/>
<protein>
    <submittedName>
        <fullName evidence="1">Uncharacterized protein</fullName>
    </submittedName>
</protein>
<evidence type="ECO:0000313" key="2">
    <source>
        <dbReference type="Proteomes" id="UP001497644"/>
    </source>
</evidence>
<sequence>MCYYVIGHKKERSVKIIFFGPAAIEHQSSRTDRDFSHRDEDYRCWMRRLIIFADRRAIDGRASSINATRQLSVLRAL</sequence>
<reference evidence="1" key="1">
    <citation type="submission" date="2024-04" db="EMBL/GenBank/DDBJ databases">
        <authorList>
            <consortium name="Molecular Ecology Group"/>
        </authorList>
    </citation>
    <scope>NUCLEOTIDE SEQUENCE</scope>
</reference>
<name>A0AAV2P5N5_9HYME</name>
<dbReference type="EMBL" id="OZ034830">
    <property type="protein sequence ID" value="CAL1686935.1"/>
    <property type="molecule type" value="Genomic_DNA"/>
</dbReference>
<keyword evidence="2" id="KW-1185">Reference proteome</keyword>
<dbReference type="AlphaFoldDB" id="A0AAV2P5N5"/>